<keyword evidence="3" id="KW-1185">Reference proteome</keyword>
<evidence type="ECO:0000313" key="2">
    <source>
        <dbReference type="EMBL" id="TWT96064.1"/>
    </source>
</evidence>
<dbReference type="EMBL" id="SJPR01000004">
    <property type="protein sequence ID" value="TWT96064.1"/>
    <property type="molecule type" value="Genomic_DNA"/>
</dbReference>
<dbReference type="CDD" id="cd24049">
    <property type="entry name" value="ASKHA_NBD_PilM"/>
    <property type="match status" value="1"/>
</dbReference>
<reference evidence="2 3" key="1">
    <citation type="submission" date="2019-02" db="EMBL/GenBank/DDBJ databases">
        <title>Deep-cultivation of Planctomycetes and their phenomic and genomic characterization uncovers novel biology.</title>
        <authorList>
            <person name="Wiegand S."/>
            <person name="Jogler M."/>
            <person name="Boedeker C."/>
            <person name="Pinto D."/>
            <person name="Vollmers J."/>
            <person name="Rivas-Marin E."/>
            <person name="Kohn T."/>
            <person name="Peeters S.H."/>
            <person name="Heuer A."/>
            <person name="Rast P."/>
            <person name="Oberbeckmann S."/>
            <person name="Bunk B."/>
            <person name="Jeske O."/>
            <person name="Meyerdierks A."/>
            <person name="Storesund J.E."/>
            <person name="Kallscheuer N."/>
            <person name="Luecker S."/>
            <person name="Lage O.M."/>
            <person name="Pohl T."/>
            <person name="Merkel B.J."/>
            <person name="Hornburger P."/>
            <person name="Mueller R.-W."/>
            <person name="Bruemmer F."/>
            <person name="Labrenz M."/>
            <person name="Spormann A.M."/>
            <person name="Op Den Camp H."/>
            <person name="Overmann J."/>
            <person name="Amann R."/>
            <person name="Jetten M.S.M."/>
            <person name="Mascher T."/>
            <person name="Medema M.H."/>
            <person name="Devos D.P."/>
            <person name="Kaster A.-K."/>
            <person name="Ovreas L."/>
            <person name="Rohde M."/>
            <person name="Galperin M.Y."/>
            <person name="Jogler C."/>
        </authorList>
    </citation>
    <scope>NUCLEOTIDE SEQUENCE [LARGE SCALE GENOMIC DNA]</scope>
    <source>
        <strain evidence="2 3">Pla108</strain>
    </source>
</reference>
<accession>A0A5C6A7Y9</accession>
<feature type="region of interest" description="Disordered" evidence="1">
    <location>
        <begin position="670"/>
        <end position="694"/>
    </location>
</feature>
<dbReference type="Gene3D" id="3.30.420.40">
    <property type="match status" value="2"/>
</dbReference>
<evidence type="ECO:0000313" key="3">
    <source>
        <dbReference type="Proteomes" id="UP000317421"/>
    </source>
</evidence>
<dbReference type="InterPro" id="IPR005883">
    <property type="entry name" value="PilM"/>
</dbReference>
<evidence type="ECO:0000256" key="1">
    <source>
        <dbReference type="SAM" id="MobiDB-lite"/>
    </source>
</evidence>
<proteinExistence type="predicted"/>
<organism evidence="2 3">
    <name type="scientific">Botrimarina colliarenosi</name>
    <dbReference type="NCBI Taxonomy" id="2528001"/>
    <lineage>
        <taxon>Bacteria</taxon>
        <taxon>Pseudomonadati</taxon>
        <taxon>Planctomycetota</taxon>
        <taxon>Planctomycetia</taxon>
        <taxon>Pirellulales</taxon>
        <taxon>Lacipirellulaceae</taxon>
        <taxon>Botrimarina</taxon>
    </lineage>
</organism>
<feature type="compositionally biased region" description="Low complexity" evidence="1">
    <location>
        <begin position="535"/>
        <end position="556"/>
    </location>
</feature>
<dbReference type="AlphaFoldDB" id="A0A5C6A7Y9"/>
<dbReference type="RefSeq" id="WP_146445854.1">
    <property type="nucleotide sequence ID" value="NZ_SJPR01000004.1"/>
</dbReference>
<feature type="region of interest" description="Disordered" evidence="1">
    <location>
        <begin position="526"/>
        <end position="556"/>
    </location>
</feature>
<comment type="caution">
    <text evidence="2">The sequence shown here is derived from an EMBL/GenBank/DDBJ whole genome shotgun (WGS) entry which is preliminary data.</text>
</comment>
<protein>
    <submittedName>
        <fullName evidence="2">Competence protein A</fullName>
    </submittedName>
</protein>
<dbReference type="SUPFAM" id="SSF53067">
    <property type="entry name" value="Actin-like ATPase domain"/>
    <property type="match status" value="2"/>
</dbReference>
<gene>
    <name evidence="2" type="ORF">Pla108_31460</name>
</gene>
<sequence>MAKSGAVWGIDIGQSALKALRCRPHESDEGRLVVEAFDYIEYPKLLSQPDAEPEEIVRDAIATFLERNELKGDHVAMSVPGQAGLARFIKLPPVEQKKIPDIVKYEARQQIPFQLEDVVWDYQPLAGGNQEEGYALETEIGLFAMKRDQVARSLEPLRRAGIEIDYIQLAPLALYNYVCFDRLGELLAEPYDPENPPRSVVLLSLGVDTTDLVVTNGFRVWQRSIQIGGSHFTKALTKELKLTFGKAEHLKKNAAKAEDPKAVFQAMRPVFSDLVAEIQRSIGFFMSNNRGAELSEVIAVGNAMKLPGLQRYLAQNLDIPVKMADEFDALAGGSVTAQPAFQQNQLSFPVAYGLCVQGLGRAQMGTNLLPDEIVMQRVIRAKKPWAVAAAAALMAGLAINYSGYVSAYQTVDVENDWKQALSQSQQVAQRTSGWTSANQDQKTKFDDVLQIGNNLASNVDGRLLWPELWSAINAAIPQDKRPEEERKQTAEDVSSREEIHITSLDCKQFDDLSTWFATVSPIWEEAQQSRDRDAAATPTTDPAAEVDPAAEGAEAAAPVEPPVDEYGGGAEYAEAGGAGAGPTGPGWVIQLRGHHFHNSRGGLIGQQFVRETLIENLISGKIQLPDGEIGPDGKPELIDVTFEELGIGYPVVVTKRRTVSVEYDPEALEGEEAGRGRRTALAESSPRLGGRPGADAPAVPELWKLQRYDFVVQFSWKPTLRHSRDLARKGLVDGAAEAEGY</sequence>
<dbReference type="Proteomes" id="UP000317421">
    <property type="component" value="Unassembled WGS sequence"/>
</dbReference>
<dbReference type="PANTHER" id="PTHR32432:SF3">
    <property type="entry name" value="ETHANOLAMINE UTILIZATION PROTEIN EUTJ"/>
    <property type="match status" value="1"/>
</dbReference>
<dbReference type="InterPro" id="IPR043129">
    <property type="entry name" value="ATPase_NBD"/>
</dbReference>
<dbReference type="PANTHER" id="PTHR32432">
    <property type="entry name" value="CELL DIVISION PROTEIN FTSA-RELATED"/>
    <property type="match status" value="1"/>
</dbReference>
<dbReference type="InterPro" id="IPR050696">
    <property type="entry name" value="FtsA/MreB"/>
</dbReference>
<dbReference type="Gene3D" id="3.30.1490.300">
    <property type="match status" value="1"/>
</dbReference>
<dbReference type="Pfam" id="PF11104">
    <property type="entry name" value="PilM_2"/>
    <property type="match status" value="1"/>
</dbReference>
<name>A0A5C6A7Y9_9BACT</name>
<dbReference type="OrthoDB" id="9768127at2"/>
<dbReference type="NCBIfam" id="TIGR01175">
    <property type="entry name" value="pilM"/>
    <property type="match status" value="1"/>
</dbReference>